<dbReference type="RefSeq" id="WP_164192715.1">
    <property type="nucleotide sequence ID" value="NZ_JAAGMR010000282.1"/>
</dbReference>
<dbReference type="AlphaFoldDB" id="A0A7K3QY66"/>
<evidence type="ECO:0000313" key="2">
    <source>
        <dbReference type="Proteomes" id="UP000470520"/>
    </source>
</evidence>
<reference evidence="1 2" key="1">
    <citation type="submission" date="2020-01" db="EMBL/GenBank/DDBJ databases">
        <title>Insect and environment-associated Actinomycetes.</title>
        <authorList>
            <person name="Currrie C."/>
            <person name="Chevrette M."/>
            <person name="Carlson C."/>
            <person name="Stubbendieck R."/>
            <person name="Wendt-Pienkowski E."/>
        </authorList>
    </citation>
    <scope>NUCLEOTIDE SEQUENCE [LARGE SCALE GENOMIC DNA]</scope>
    <source>
        <strain evidence="1 2">SID7754</strain>
    </source>
</reference>
<protein>
    <submittedName>
        <fullName evidence="1">Uncharacterized protein</fullName>
    </submittedName>
</protein>
<name>A0A7K3QY66_9ACTN</name>
<comment type="caution">
    <text evidence="1">The sequence shown here is derived from an EMBL/GenBank/DDBJ whole genome shotgun (WGS) entry which is preliminary data.</text>
</comment>
<sequence>MSIRLVEDVSDGTQILDSSAVTPTPVLPWLGHRGCREMNGHLKEPVGRPTPT</sequence>
<proteinExistence type="predicted"/>
<accession>A0A7K3QY66</accession>
<dbReference type="EMBL" id="JAAGMR010000282">
    <property type="protein sequence ID" value="NEB94867.1"/>
    <property type="molecule type" value="Genomic_DNA"/>
</dbReference>
<dbReference type="Proteomes" id="UP000470520">
    <property type="component" value="Unassembled WGS sequence"/>
</dbReference>
<evidence type="ECO:0000313" key="1">
    <source>
        <dbReference type="EMBL" id="NEB94867.1"/>
    </source>
</evidence>
<organism evidence="1 2">
    <name type="scientific">Streptomyces bauhiniae</name>
    <dbReference type="NCBI Taxonomy" id="2340725"/>
    <lineage>
        <taxon>Bacteria</taxon>
        <taxon>Bacillati</taxon>
        <taxon>Actinomycetota</taxon>
        <taxon>Actinomycetes</taxon>
        <taxon>Kitasatosporales</taxon>
        <taxon>Streptomycetaceae</taxon>
        <taxon>Streptomyces</taxon>
    </lineage>
</organism>
<gene>
    <name evidence="1" type="ORF">G3I21_24825</name>
</gene>